<organism evidence="1 2">
    <name type="scientific">Pholiota conissans</name>
    <dbReference type="NCBI Taxonomy" id="109636"/>
    <lineage>
        <taxon>Eukaryota</taxon>
        <taxon>Fungi</taxon>
        <taxon>Dikarya</taxon>
        <taxon>Basidiomycota</taxon>
        <taxon>Agaricomycotina</taxon>
        <taxon>Agaricomycetes</taxon>
        <taxon>Agaricomycetidae</taxon>
        <taxon>Agaricales</taxon>
        <taxon>Agaricineae</taxon>
        <taxon>Strophariaceae</taxon>
        <taxon>Pholiota</taxon>
    </lineage>
</organism>
<name>A0A9P5YWJ0_9AGAR</name>
<accession>A0A9P5YWJ0</accession>
<keyword evidence="2" id="KW-1185">Reference proteome</keyword>
<reference evidence="1" key="1">
    <citation type="submission" date="2020-11" db="EMBL/GenBank/DDBJ databases">
        <authorList>
            <consortium name="DOE Joint Genome Institute"/>
            <person name="Ahrendt S."/>
            <person name="Riley R."/>
            <person name="Andreopoulos W."/>
            <person name="Labutti K."/>
            <person name="Pangilinan J."/>
            <person name="Ruiz-Duenas F.J."/>
            <person name="Barrasa J.M."/>
            <person name="Sanchez-Garcia M."/>
            <person name="Camarero S."/>
            <person name="Miyauchi S."/>
            <person name="Serrano A."/>
            <person name="Linde D."/>
            <person name="Babiker R."/>
            <person name="Drula E."/>
            <person name="Ayuso-Fernandez I."/>
            <person name="Pacheco R."/>
            <person name="Padilla G."/>
            <person name="Ferreira P."/>
            <person name="Barriuso J."/>
            <person name="Kellner H."/>
            <person name="Castanera R."/>
            <person name="Alfaro M."/>
            <person name="Ramirez L."/>
            <person name="Pisabarro A.G."/>
            <person name="Kuo A."/>
            <person name="Tritt A."/>
            <person name="Lipzen A."/>
            <person name="He G."/>
            <person name="Yan M."/>
            <person name="Ng V."/>
            <person name="Cullen D."/>
            <person name="Martin F."/>
            <person name="Rosso M.-N."/>
            <person name="Henrissat B."/>
            <person name="Hibbett D."/>
            <person name="Martinez A.T."/>
            <person name="Grigoriev I.V."/>
        </authorList>
    </citation>
    <scope>NUCLEOTIDE SEQUENCE</scope>
    <source>
        <strain evidence="1">CIRM-BRFM 674</strain>
    </source>
</reference>
<comment type="caution">
    <text evidence="1">The sequence shown here is derived from an EMBL/GenBank/DDBJ whole genome shotgun (WGS) entry which is preliminary data.</text>
</comment>
<proteinExistence type="predicted"/>
<evidence type="ECO:0000313" key="2">
    <source>
        <dbReference type="Proteomes" id="UP000807469"/>
    </source>
</evidence>
<sequence length="230" mass="25708">MRASKQKKKNKRERFEVPKRIAKGSEISLNVEPETAFHEPGSEKFYVEVADDTPMERKSKGSTSAQKLLHSLSLRATRAEELRGKSQTEGRVERALGVVGELWSKEWKYVDDMDNMAGMVGAEMRSRNAVQGAPNVRQKGKGEAPLGLDWIGESRRWSAVCVSRRKASSFVNGVDGGVGVVVSGSTRRDMYPTMYPWTSGGGGLIMQDKFETRRVDAGSRTFRSTFERRK</sequence>
<dbReference type="Proteomes" id="UP000807469">
    <property type="component" value="Unassembled WGS sequence"/>
</dbReference>
<protein>
    <submittedName>
        <fullName evidence="1">Uncharacterized protein</fullName>
    </submittedName>
</protein>
<dbReference type="AlphaFoldDB" id="A0A9P5YWJ0"/>
<dbReference type="EMBL" id="MU155272">
    <property type="protein sequence ID" value="KAF9477078.1"/>
    <property type="molecule type" value="Genomic_DNA"/>
</dbReference>
<evidence type="ECO:0000313" key="1">
    <source>
        <dbReference type="EMBL" id="KAF9477078.1"/>
    </source>
</evidence>
<gene>
    <name evidence="1" type="ORF">BDN70DRAFT_896802</name>
</gene>